<dbReference type="CDD" id="cd09725">
    <property type="entry name" value="Cas2_I_II_III"/>
    <property type="match status" value="1"/>
</dbReference>
<dbReference type="Pfam" id="PF09827">
    <property type="entry name" value="CRISPR_Cas2"/>
    <property type="match status" value="1"/>
</dbReference>
<dbReference type="RefSeq" id="WP_052846845.1">
    <property type="nucleotide sequence ID" value="NZ_BAABQO010000009.1"/>
</dbReference>
<gene>
    <name evidence="8 9" type="primary">cas2</name>
    <name evidence="9" type="ORF">HA332_13165</name>
</gene>
<evidence type="ECO:0000313" key="10">
    <source>
        <dbReference type="Proteomes" id="UP000646844"/>
    </source>
</evidence>
<dbReference type="InterPro" id="IPR019199">
    <property type="entry name" value="Virulence_VapD/CRISPR_Cas2"/>
</dbReference>
<proteinExistence type="inferred from homology"/>
<dbReference type="GeneID" id="1460727"/>
<evidence type="ECO:0000256" key="4">
    <source>
        <dbReference type="ARBA" id="ARBA00022759"/>
    </source>
</evidence>
<organism evidence="9 10">
    <name type="scientific">Sulfurisphaera tokodaii</name>
    <dbReference type="NCBI Taxonomy" id="111955"/>
    <lineage>
        <taxon>Archaea</taxon>
        <taxon>Thermoproteota</taxon>
        <taxon>Thermoprotei</taxon>
        <taxon>Sulfolobales</taxon>
        <taxon>Sulfolobaceae</taxon>
        <taxon>Sulfurisphaera</taxon>
    </lineage>
</organism>
<dbReference type="GO" id="GO:0046872">
    <property type="term" value="F:metal ion binding"/>
    <property type="evidence" value="ECO:0007669"/>
    <property type="project" value="UniProtKB-UniRule"/>
</dbReference>
<keyword evidence="5 8" id="KW-0378">Hydrolase</keyword>
<keyword evidence="2 8" id="KW-0540">Nuclease</keyword>
<accession>A0A832TGE0</accession>
<evidence type="ECO:0000313" key="9">
    <source>
        <dbReference type="EMBL" id="HII75279.1"/>
    </source>
</evidence>
<dbReference type="GO" id="GO:0043571">
    <property type="term" value="P:maintenance of CRISPR repeat elements"/>
    <property type="evidence" value="ECO:0007669"/>
    <property type="project" value="UniProtKB-UniRule"/>
</dbReference>
<feature type="binding site" evidence="8">
    <location>
        <position position="8"/>
    </location>
    <ligand>
        <name>Mg(2+)</name>
        <dbReference type="ChEBI" id="CHEBI:18420"/>
        <note>catalytic</note>
    </ligand>
</feature>
<dbReference type="OMA" id="VYIFPMC"/>
<keyword evidence="4 8" id="KW-0255">Endonuclease</keyword>
<reference evidence="9" key="1">
    <citation type="journal article" date="2020" name="bioRxiv">
        <title>A rank-normalized archaeal taxonomy based on genome phylogeny resolves widespread incomplete and uneven classifications.</title>
        <authorList>
            <person name="Rinke C."/>
            <person name="Chuvochina M."/>
            <person name="Mussig A.J."/>
            <person name="Chaumeil P.-A."/>
            <person name="Waite D.W."/>
            <person name="Whitman W.B."/>
            <person name="Parks D.H."/>
            <person name="Hugenholtz P."/>
        </authorList>
    </citation>
    <scope>NUCLEOTIDE SEQUENCE</scope>
    <source>
        <strain evidence="9">UBA8838</strain>
    </source>
</reference>
<comment type="similarity">
    <text evidence="8">Belongs to the CRISPR-associated endoribonuclease Cas2 protein family.</text>
</comment>
<dbReference type="Gene3D" id="3.30.70.240">
    <property type="match status" value="1"/>
</dbReference>
<sequence length="91" mass="10573">MWVIVVYDISDDEKRNKIARELQRLGLSRIQRSAFVGDIDSQRFKDLVRIMGKLVTGKDDILHIIPLGLRDWERRVVINGDSVRREAVSLL</sequence>
<comment type="caution">
    <text evidence="9">The sequence shown here is derived from an EMBL/GenBank/DDBJ whole genome shotgun (WGS) entry which is preliminary data.</text>
</comment>
<comment type="function">
    <text evidence="8">CRISPR (clustered regularly interspaced short palindromic repeat), is an adaptive immune system that provides protection against mobile genetic elements (viruses, transposable elements and conjugative plasmids). CRISPR clusters contain sequences complementary to antecedent mobile elements and target invading nucleic acids. CRISPR clusters are transcribed and processed into CRISPR RNA (crRNA). Functions as a ssRNA-specific endoribonuclease. Involved in the integration of spacer DNA into the CRISPR cassette.</text>
</comment>
<protein>
    <recommendedName>
        <fullName evidence="8">CRISPR-associated endoribonuclease Cas2</fullName>
        <ecNumber evidence="8">3.1.-.-</ecNumber>
    </recommendedName>
</protein>
<dbReference type="PANTHER" id="PTHR34405:SF3">
    <property type="entry name" value="CRISPR-ASSOCIATED ENDORIBONUCLEASE CAS2 3"/>
    <property type="match status" value="1"/>
</dbReference>
<dbReference type="PANTHER" id="PTHR34405">
    <property type="entry name" value="CRISPR-ASSOCIATED ENDORIBONUCLEASE CAS2"/>
    <property type="match status" value="1"/>
</dbReference>
<evidence type="ECO:0000256" key="8">
    <source>
        <dbReference type="HAMAP-Rule" id="MF_01471"/>
    </source>
</evidence>
<evidence type="ECO:0000256" key="3">
    <source>
        <dbReference type="ARBA" id="ARBA00022723"/>
    </source>
</evidence>
<dbReference type="Proteomes" id="UP000646844">
    <property type="component" value="Unassembled WGS sequence"/>
</dbReference>
<dbReference type="GO" id="GO:0004521">
    <property type="term" value="F:RNA endonuclease activity"/>
    <property type="evidence" value="ECO:0007669"/>
    <property type="project" value="InterPro"/>
</dbReference>
<dbReference type="InterPro" id="IPR021127">
    <property type="entry name" value="CRISPR_associated_Cas2"/>
</dbReference>
<evidence type="ECO:0000256" key="6">
    <source>
        <dbReference type="ARBA" id="ARBA00022842"/>
    </source>
</evidence>
<dbReference type="GO" id="GO:0051607">
    <property type="term" value="P:defense response to virus"/>
    <property type="evidence" value="ECO:0007669"/>
    <property type="project" value="UniProtKB-UniRule"/>
</dbReference>
<dbReference type="EC" id="3.1.-.-" evidence="8"/>
<dbReference type="GO" id="GO:0016787">
    <property type="term" value="F:hydrolase activity"/>
    <property type="evidence" value="ECO:0007669"/>
    <property type="project" value="UniProtKB-KW"/>
</dbReference>
<keyword evidence="3 8" id="KW-0479">Metal-binding</keyword>
<name>A0A832TGE0_9CREN</name>
<dbReference type="HAMAP" id="MF_01471">
    <property type="entry name" value="Cas2"/>
    <property type="match status" value="1"/>
</dbReference>
<evidence type="ECO:0000256" key="1">
    <source>
        <dbReference type="ARBA" id="ARBA00001946"/>
    </source>
</evidence>
<keyword evidence="6 8" id="KW-0460">Magnesium</keyword>
<evidence type="ECO:0000256" key="5">
    <source>
        <dbReference type="ARBA" id="ARBA00022801"/>
    </source>
</evidence>
<comment type="cofactor">
    <cofactor evidence="1 8">
        <name>Mg(2+)</name>
        <dbReference type="ChEBI" id="CHEBI:18420"/>
    </cofactor>
</comment>
<dbReference type="NCBIfam" id="TIGR01573">
    <property type="entry name" value="cas2"/>
    <property type="match status" value="1"/>
</dbReference>
<dbReference type="EMBL" id="DUJO01000057">
    <property type="protein sequence ID" value="HII75279.1"/>
    <property type="molecule type" value="Genomic_DNA"/>
</dbReference>
<keyword evidence="7 8" id="KW-0051">Antiviral defense</keyword>
<evidence type="ECO:0000256" key="7">
    <source>
        <dbReference type="ARBA" id="ARBA00023118"/>
    </source>
</evidence>
<dbReference type="SUPFAM" id="SSF143430">
    <property type="entry name" value="TTP0101/SSO1404-like"/>
    <property type="match status" value="1"/>
</dbReference>
<evidence type="ECO:0000256" key="2">
    <source>
        <dbReference type="ARBA" id="ARBA00022722"/>
    </source>
</evidence>
<comment type="subunit">
    <text evidence="8">Homodimer, forms a heterotetramer with a Cas1 homodimer.</text>
</comment>
<dbReference type="AlphaFoldDB" id="A0A832TGE0"/>